<dbReference type="PROSITE" id="PS52016">
    <property type="entry name" value="TONB_DEPENDENT_REC_3"/>
    <property type="match status" value="1"/>
</dbReference>
<keyword evidence="2 7" id="KW-0813">Transport</keyword>
<sequence>MQLTAHGKVPSCPERRKLSIVQTVLMAKMTFVLLFVATLQVGARSIGQTMTASFNNAGLNEVFREVEKQTGYTFVFSKVQMQQAGKVTALFKSTPLPQALKEIFKDQPFTFQVSDKYIVVQQKSAEGMSASLNSAMAPPDAIKGKVTDEAGNPISGAIVTVKGTHIQTYTNERGEFQLKDVTAEATLVISSLNIETKEVPLKGRTEITLVTKAKIFALEDVSIGNFNYGYGTISKDRAAGAASKISDSALASTPTISLIARLEGVTPGLKVDNKNNKLLIRTTNNYTSGSEPLIVIDGFPQVPVGDQQSLIKGQGGNVANNALYSYVNPNDIESITVLKDASATSIWGSRGANGVIVIETKKGKKGNASINFSSNVGVSRPANLNKLRWMTSAQYIDLEQELVDKGYAVDPLANGTPSIWTYNNSEASEWIFKYKRGTITQAERDAALAKLSSYDSRQQIKDYLLQSAVNQQYNISASGGSDNSTYYVSGNYTRDRPVFRSNDAQSASITGNITSNLIKQKLTFKMGFNYVYAVSKTNTAAVDALSVSTTALRPYDLLVDESGNTIKRDPRFRSEITTPLVAKGYLPFTYNAIDQLNYSNTVGKDTRVRINMDLNYKFNNWLNMDVYGMYQSYNTTQTLLDELNSYVTRYNVNYGTTVNTAGKLVYGYPYGGVLTTNLSSGYDYNMRAQINLNKRISGDHQVVALAATEIRETFSTGDGYKRYGFNSETLTSQAINPLAPYNTMDGYTSQLSNPLLTYSESKKRYLSYLGNFSYLYKEKYIATGSMRFDDYTMMGLDRQKRAKPFWSAGLRWNASREAFMQDVKFLNDLNVRLTYGTSGSVPLAGTNIPLISISGTDSRTQQPIGNIQTPANQQLGWETTKTLNGGVGASFFNNRLTATVDIYSKRSYGIMYSLPFNPTYGWSSVTFNTATMSSHGFEFGLTGHIFRKKDWGWTSTFNFSYGTNKVTDSRFPSNSSNLVPGGTPLVGYSIGNLFVYKWAGLDNKGQSQIYDGNGKIVSSTEYTNTFTIKDVKYAGTTIAPYYGGFFNTFHYKSFTFDVHISYYMGHVFLRQSVDNYPNFIPFTGVLDRNADLATRWRKPGDEATTNVPGLSNMTYNSWLRYKNSDVLVEKGDNIRLQQISLSYSVPVQYLPKGIFKSLSVSANARNLGLIWTANKKGLDPEYLNTGSYTSLRPATNYVFGLQATF</sequence>
<evidence type="ECO:0000256" key="5">
    <source>
        <dbReference type="ARBA" id="ARBA00023136"/>
    </source>
</evidence>
<dbReference type="InterPro" id="IPR023996">
    <property type="entry name" value="TonB-dep_OMP_SusC/RagA"/>
</dbReference>
<evidence type="ECO:0000256" key="7">
    <source>
        <dbReference type="PROSITE-ProRule" id="PRU01360"/>
    </source>
</evidence>
<evidence type="ECO:0000256" key="2">
    <source>
        <dbReference type="ARBA" id="ARBA00022448"/>
    </source>
</evidence>
<evidence type="ECO:0000256" key="8">
    <source>
        <dbReference type="SAM" id="Phobius"/>
    </source>
</evidence>
<keyword evidence="8" id="KW-1133">Transmembrane helix</keyword>
<dbReference type="InterPro" id="IPR023997">
    <property type="entry name" value="TonB-dep_OMP_SusC/RagA_CS"/>
</dbReference>
<reference evidence="11" key="1">
    <citation type="submission" date="2017-01" db="EMBL/GenBank/DDBJ databases">
        <authorList>
            <person name="Varghese N."/>
            <person name="Submissions S."/>
        </authorList>
    </citation>
    <scope>NUCLEOTIDE SEQUENCE [LARGE SCALE GENOMIC DNA]</scope>
    <source>
        <strain evidence="11">DSM 21054</strain>
    </source>
</reference>
<accession>A0A1N7RB46</accession>
<comment type="similarity">
    <text evidence="7">Belongs to the TonB-dependent receptor family.</text>
</comment>
<dbReference type="OrthoDB" id="9768177at2"/>
<dbReference type="STRING" id="477680.SAMN05421788_111104"/>
<dbReference type="SUPFAM" id="SSF49464">
    <property type="entry name" value="Carboxypeptidase regulatory domain-like"/>
    <property type="match status" value="1"/>
</dbReference>
<keyword evidence="3 7" id="KW-1134">Transmembrane beta strand</keyword>
<dbReference type="NCBIfam" id="TIGR04057">
    <property type="entry name" value="SusC_RagA_signa"/>
    <property type="match status" value="1"/>
</dbReference>
<dbReference type="Gene3D" id="3.55.50.30">
    <property type="match status" value="1"/>
</dbReference>
<dbReference type="Gene3D" id="2.60.40.1120">
    <property type="entry name" value="Carboxypeptidase-like, regulatory domain"/>
    <property type="match status" value="1"/>
</dbReference>
<dbReference type="GO" id="GO:0009279">
    <property type="term" value="C:cell outer membrane"/>
    <property type="evidence" value="ECO:0007669"/>
    <property type="project" value="UniProtKB-SubCell"/>
</dbReference>
<dbReference type="InterPro" id="IPR039426">
    <property type="entry name" value="TonB-dep_rcpt-like"/>
</dbReference>
<keyword evidence="11" id="KW-1185">Reference proteome</keyword>
<evidence type="ECO:0000256" key="3">
    <source>
        <dbReference type="ARBA" id="ARBA00022452"/>
    </source>
</evidence>
<evidence type="ECO:0000259" key="9">
    <source>
        <dbReference type="Pfam" id="PF07715"/>
    </source>
</evidence>
<dbReference type="Pfam" id="PF07715">
    <property type="entry name" value="Plug"/>
    <property type="match status" value="1"/>
</dbReference>
<dbReference type="InterPro" id="IPR036942">
    <property type="entry name" value="Beta-barrel_TonB_sf"/>
</dbReference>
<dbReference type="Gene3D" id="2.40.170.20">
    <property type="entry name" value="TonB-dependent receptor, beta-barrel domain"/>
    <property type="match status" value="1"/>
</dbReference>
<dbReference type="Gene3D" id="2.170.130.10">
    <property type="entry name" value="TonB-dependent receptor, plug domain"/>
    <property type="match status" value="1"/>
</dbReference>
<evidence type="ECO:0000313" key="11">
    <source>
        <dbReference type="Proteomes" id="UP000186917"/>
    </source>
</evidence>
<dbReference type="EMBL" id="FTOR01000011">
    <property type="protein sequence ID" value="SIT32370.1"/>
    <property type="molecule type" value="Genomic_DNA"/>
</dbReference>
<keyword evidence="4 7" id="KW-0812">Transmembrane</keyword>
<dbReference type="InterPro" id="IPR037066">
    <property type="entry name" value="Plug_dom_sf"/>
</dbReference>
<dbReference type="InterPro" id="IPR012910">
    <property type="entry name" value="Plug_dom"/>
</dbReference>
<name>A0A1N7RB46_9BACT</name>
<evidence type="ECO:0000256" key="4">
    <source>
        <dbReference type="ARBA" id="ARBA00022692"/>
    </source>
</evidence>
<evidence type="ECO:0000256" key="6">
    <source>
        <dbReference type="ARBA" id="ARBA00023237"/>
    </source>
</evidence>
<dbReference type="InterPro" id="IPR008969">
    <property type="entry name" value="CarboxyPept-like_regulatory"/>
</dbReference>
<organism evidence="10 11">
    <name type="scientific">Filimonas lacunae</name>
    <dbReference type="NCBI Taxonomy" id="477680"/>
    <lineage>
        <taxon>Bacteria</taxon>
        <taxon>Pseudomonadati</taxon>
        <taxon>Bacteroidota</taxon>
        <taxon>Chitinophagia</taxon>
        <taxon>Chitinophagales</taxon>
        <taxon>Chitinophagaceae</taxon>
        <taxon>Filimonas</taxon>
    </lineage>
</organism>
<evidence type="ECO:0000256" key="1">
    <source>
        <dbReference type="ARBA" id="ARBA00004571"/>
    </source>
</evidence>
<dbReference type="Proteomes" id="UP000186917">
    <property type="component" value="Unassembled WGS sequence"/>
</dbReference>
<feature type="transmembrane region" description="Helical" evidence="8">
    <location>
        <begin position="20"/>
        <end position="43"/>
    </location>
</feature>
<dbReference type="NCBIfam" id="TIGR04056">
    <property type="entry name" value="OMP_RagA_SusC"/>
    <property type="match status" value="1"/>
</dbReference>
<gene>
    <name evidence="10" type="ORF">SAMN05421788_111104</name>
</gene>
<evidence type="ECO:0000313" key="10">
    <source>
        <dbReference type="EMBL" id="SIT32370.1"/>
    </source>
</evidence>
<dbReference type="AlphaFoldDB" id="A0A1N7RB46"/>
<protein>
    <submittedName>
        <fullName evidence="10">TonB-linked outer membrane protein, SusC/RagA family</fullName>
    </submittedName>
</protein>
<proteinExistence type="inferred from homology"/>
<feature type="domain" description="TonB-dependent receptor plug" evidence="9">
    <location>
        <begin position="236"/>
        <end position="355"/>
    </location>
</feature>
<dbReference type="SUPFAM" id="SSF56935">
    <property type="entry name" value="Porins"/>
    <property type="match status" value="1"/>
</dbReference>
<comment type="subcellular location">
    <subcellularLocation>
        <location evidence="1 7">Cell outer membrane</location>
        <topology evidence="1 7">Multi-pass membrane protein</topology>
    </subcellularLocation>
</comment>
<dbReference type="Pfam" id="PF13715">
    <property type="entry name" value="CarbopepD_reg_2"/>
    <property type="match status" value="1"/>
</dbReference>
<keyword evidence="6 7" id="KW-0998">Cell outer membrane</keyword>
<keyword evidence="5 7" id="KW-0472">Membrane</keyword>